<dbReference type="Gene3D" id="3.40.50.720">
    <property type="entry name" value="NAD(P)-binding Rossmann-like Domain"/>
    <property type="match status" value="2"/>
</dbReference>
<feature type="domain" description="D-isomer specific 2-hydroxyacid dehydrogenase NAD-binding" evidence="5">
    <location>
        <begin position="88"/>
        <end position="255"/>
    </location>
</feature>
<dbReference type="SUPFAM" id="SSF51735">
    <property type="entry name" value="NAD(P)-binding Rossmann-fold domains"/>
    <property type="match status" value="1"/>
</dbReference>
<dbReference type="InterPro" id="IPR006139">
    <property type="entry name" value="D-isomer_2_OHA_DH_cat_dom"/>
</dbReference>
<dbReference type="NCBIfam" id="NF005027">
    <property type="entry name" value="PRK06436.1"/>
    <property type="match status" value="1"/>
</dbReference>
<accession>A0AA37F8X1</accession>
<evidence type="ECO:0000313" key="6">
    <source>
        <dbReference type="EMBL" id="GGM69058.1"/>
    </source>
</evidence>
<comment type="similarity">
    <text evidence="3">Belongs to the D-isomer specific 2-hydroxyacid dehydrogenase family.</text>
</comment>
<reference evidence="6" key="1">
    <citation type="journal article" date="2014" name="Int. J. Syst. Evol. Microbiol.">
        <title>Complete genome sequence of Corynebacterium casei LMG S-19264T (=DSM 44701T), isolated from a smear-ripened cheese.</title>
        <authorList>
            <consortium name="US DOE Joint Genome Institute (JGI-PGF)"/>
            <person name="Walter F."/>
            <person name="Albersmeier A."/>
            <person name="Kalinowski J."/>
            <person name="Ruckert C."/>
        </authorList>
    </citation>
    <scope>NUCLEOTIDE SEQUENCE</scope>
    <source>
        <strain evidence="6">JCM 13583</strain>
    </source>
</reference>
<dbReference type="InterPro" id="IPR036291">
    <property type="entry name" value="NAD(P)-bd_dom_sf"/>
</dbReference>
<dbReference type="Proteomes" id="UP000632195">
    <property type="component" value="Unassembled WGS sequence"/>
</dbReference>
<dbReference type="SUPFAM" id="SSF52283">
    <property type="entry name" value="Formate/glycerate dehydrogenase catalytic domain-like"/>
    <property type="match status" value="1"/>
</dbReference>
<comment type="caution">
    <text evidence="6">The sequence shown here is derived from an EMBL/GenBank/DDBJ whole genome shotgun (WGS) entry which is preliminary data.</text>
</comment>
<evidence type="ECO:0000259" key="5">
    <source>
        <dbReference type="Pfam" id="PF02826"/>
    </source>
</evidence>
<dbReference type="GO" id="GO:0005829">
    <property type="term" value="C:cytosol"/>
    <property type="evidence" value="ECO:0007669"/>
    <property type="project" value="TreeGrafter"/>
</dbReference>
<evidence type="ECO:0000256" key="1">
    <source>
        <dbReference type="ARBA" id="ARBA00023002"/>
    </source>
</evidence>
<evidence type="ECO:0000256" key="3">
    <source>
        <dbReference type="RuleBase" id="RU003719"/>
    </source>
</evidence>
<sequence length="302" mass="33565">MKVSLNIRVDRNTFEECRRIVGDGLVMGPDPEAEVQIFGREFVLGRNTKMLQCVYAGVNHIDFTRIPENVLVCSNAGAYSESVAEQVFALIFHITRKVCYFNSRTHAGEFRQEPVGFLYGKTISVIGYGGIGAQVARVAKALGMKVIGYSRRKIEDKNCDLQVDSIEDAARQSDIMVICLPLTKETRGCIGGAVLGAFRGTIIVNIARADVVDRDSMLSFLERNREKYYLSDVWWNEPRIEVPIPDNAVLTPHVAGGPNPSAGGDDTVSDVFRLAILRACENVRDFMQGNAPRNVVRREDYV</sequence>
<dbReference type="AlphaFoldDB" id="A0AA37F8X1"/>
<feature type="domain" description="D-isomer specific 2-hydroxyacid dehydrogenase catalytic" evidence="4">
    <location>
        <begin position="47"/>
        <end position="296"/>
    </location>
</feature>
<proteinExistence type="inferred from homology"/>
<dbReference type="GO" id="GO:0051287">
    <property type="term" value="F:NAD binding"/>
    <property type="evidence" value="ECO:0007669"/>
    <property type="project" value="InterPro"/>
</dbReference>
<keyword evidence="2" id="KW-0520">NAD</keyword>
<evidence type="ECO:0000259" key="4">
    <source>
        <dbReference type="Pfam" id="PF00389"/>
    </source>
</evidence>
<organism evidence="6 7">
    <name type="scientific">Thermogymnomonas acidicola</name>
    <dbReference type="NCBI Taxonomy" id="399579"/>
    <lineage>
        <taxon>Archaea</taxon>
        <taxon>Methanobacteriati</taxon>
        <taxon>Thermoplasmatota</taxon>
        <taxon>Thermoplasmata</taxon>
        <taxon>Thermoplasmatales</taxon>
        <taxon>Thermogymnomonas</taxon>
    </lineage>
</organism>
<keyword evidence="7" id="KW-1185">Reference proteome</keyword>
<evidence type="ECO:0000256" key="2">
    <source>
        <dbReference type="ARBA" id="ARBA00023027"/>
    </source>
</evidence>
<gene>
    <name evidence="6" type="ORF">GCM10007108_04010</name>
</gene>
<dbReference type="GO" id="GO:0016618">
    <property type="term" value="F:hydroxypyruvate reductase [NAD(P)H] activity"/>
    <property type="evidence" value="ECO:0007669"/>
    <property type="project" value="TreeGrafter"/>
</dbReference>
<dbReference type="InterPro" id="IPR050223">
    <property type="entry name" value="D-isomer_2-hydroxyacid_DH"/>
</dbReference>
<dbReference type="PANTHER" id="PTHR10996">
    <property type="entry name" value="2-HYDROXYACID DEHYDROGENASE-RELATED"/>
    <property type="match status" value="1"/>
</dbReference>
<name>A0AA37F8X1_9ARCH</name>
<keyword evidence="1 3" id="KW-0560">Oxidoreductase</keyword>
<dbReference type="Pfam" id="PF02826">
    <property type="entry name" value="2-Hacid_dh_C"/>
    <property type="match status" value="1"/>
</dbReference>
<dbReference type="InterPro" id="IPR006140">
    <property type="entry name" value="D-isomer_DH_NAD-bd"/>
</dbReference>
<protein>
    <submittedName>
        <fullName evidence="6">2-hydroxyacid dehydrogenase</fullName>
    </submittedName>
</protein>
<evidence type="ECO:0000313" key="7">
    <source>
        <dbReference type="Proteomes" id="UP000632195"/>
    </source>
</evidence>
<dbReference type="PANTHER" id="PTHR10996:SF178">
    <property type="entry name" value="2-HYDROXYACID DEHYDROGENASE YGL185C-RELATED"/>
    <property type="match status" value="1"/>
</dbReference>
<dbReference type="RefSeq" id="WP_188679862.1">
    <property type="nucleotide sequence ID" value="NZ_BMNY01000001.1"/>
</dbReference>
<dbReference type="GO" id="GO:0030267">
    <property type="term" value="F:glyoxylate reductase (NADPH) activity"/>
    <property type="evidence" value="ECO:0007669"/>
    <property type="project" value="TreeGrafter"/>
</dbReference>
<reference evidence="6" key="2">
    <citation type="submission" date="2022-09" db="EMBL/GenBank/DDBJ databases">
        <authorList>
            <person name="Sun Q."/>
            <person name="Ohkuma M."/>
        </authorList>
    </citation>
    <scope>NUCLEOTIDE SEQUENCE</scope>
    <source>
        <strain evidence="6">JCM 13583</strain>
    </source>
</reference>
<dbReference type="EMBL" id="BMNY01000001">
    <property type="protein sequence ID" value="GGM69058.1"/>
    <property type="molecule type" value="Genomic_DNA"/>
</dbReference>
<dbReference type="Pfam" id="PF00389">
    <property type="entry name" value="2-Hacid_dh"/>
    <property type="match status" value="1"/>
</dbReference>